<dbReference type="AlphaFoldDB" id="A1S5Y8"/>
<dbReference type="InterPro" id="IPR021363">
    <property type="entry name" value="DUF2835"/>
</dbReference>
<dbReference type="HOGENOM" id="CLU_185065_1_0_6"/>
<gene>
    <name evidence="1" type="ordered locus">Sama_1587</name>
</gene>
<protein>
    <recommendedName>
        <fullName evidence="3">DUF2835 domain-containing protein</fullName>
    </recommendedName>
</protein>
<evidence type="ECO:0008006" key="3">
    <source>
        <dbReference type="Google" id="ProtNLM"/>
    </source>
</evidence>
<name>A1S5Y8_SHEAM</name>
<proteinExistence type="predicted"/>
<dbReference type="Pfam" id="PF11197">
    <property type="entry name" value="DUF2835"/>
    <property type="match status" value="1"/>
</dbReference>
<evidence type="ECO:0000313" key="1">
    <source>
        <dbReference type="EMBL" id="ABL99794.1"/>
    </source>
</evidence>
<dbReference type="Proteomes" id="UP000009175">
    <property type="component" value="Chromosome"/>
</dbReference>
<keyword evidence="2" id="KW-1185">Reference proteome</keyword>
<sequence>MGYGVKVAQPLHIRSAKLELFFRLNVGFNDFLKYYQGDATMVEVKDIEGRVLWINARHFRPYVTRDGIQGLFRMELDKQGELQLLQKLE</sequence>
<dbReference type="KEGG" id="saz:Sama_1587"/>
<dbReference type="STRING" id="326297.Sama_1587"/>
<dbReference type="eggNOG" id="ENOG5033BZN">
    <property type="taxonomic scope" value="Bacteria"/>
</dbReference>
<organism evidence="1 2">
    <name type="scientific">Shewanella amazonensis (strain ATCC BAA-1098 / SB2B)</name>
    <dbReference type="NCBI Taxonomy" id="326297"/>
    <lineage>
        <taxon>Bacteria</taxon>
        <taxon>Pseudomonadati</taxon>
        <taxon>Pseudomonadota</taxon>
        <taxon>Gammaproteobacteria</taxon>
        <taxon>Alteromonadales</taxon>
        <taxon>Shewanellaceae</taxon>
        <taxon>Shewanella</taxon>
    </lineage>
</organism>
<accession>A1S5Y8</accession>
<dbReference type="EMBL" id="CP000507">
    <property type="protein sequence ID" value="ABL99794.1"/>
    <property type="molecule type" value="Genomic_DNA"/>
</dbReference>
<reference evidence="1 2" key="1">
    <citation type="submission" date="2006-12" db="EMBL/GenBank/DDBJ databases">
        <title>Complete sequence of Shewanella amazonensis SB2B.</title>
        <authorList>
            <consortium name="US DOE Joint Genome Institute"/>
            <person name="Copeland A."/>
            <person name="Lucas S."/>
            <person name="Lapidus A."/>
            <person name="Barry K."/>
            <person name="Detter J.C."/>
            <person name="Glavina del Rio T."/>
            <person name="Hammon N."/>
            <person name="Israni S."/>
            <person name="Dalin E."/>
            <person name="Tice H."/>
            <person name="Pitluck S."/>
            <person name="Munk A.C."/>
            <person name="Brettin T."/>
            <person name="Bruce D."/>
            <person name="Han C."/>
            <person name="Tapia R."/>
            <person name="Gilna P."/>
            <person name="Schmutz J."/>
            <person name="Larimer F."/>
            <person name="Land M."/>
            <person name="Hauser L."/>
            <person name="Kyrpides N."/>
            <person name="Mikhailova N."/>
            <person name="Fredrickson J."/>
            <person name="Richardson P."/>
        </authorList>
    </citation>
    <scope>NUCLEOTIDE SEQUENCE [LARGE SCALE GENOMIC DNA]</scope>
    <source>
        <strain evidence="2">ATCC BAA-1098 / SB2B</strain>
    </source>
</reference>
<evidence type="ECO:0000313" key="2">
    <source>
        <dbReference type="Proteomes" id="UP000009175"/>
    </source>
</evidence>